<dbReference type="AlphaFoldDB" id="A0A9X1FNF0"/>
<protein>
    <submittedName>
        <fullName evidence="2">NAD(P)H-dependent oxidoreductase</fullName>
    </submittedName>
</protein>
<organism evidence="2 3">
    <name type="scientific">Halomarinibacterium sedimenti</name>
    <dbReference type="NCBI Taxonomy" id="2857106"/>
    <lineage>
        <taxon>Bacteria</taxon>
        <taxon>Pseudomonadati</taxon>
        <taxon>Bacteroidota</taxon>
        <taxon>Flavobacteriia</taxon>
        <taxon>Flavobacteriales</taxon>
        <taxon>Flavobacteriaceae</taxon>
        <taxon>Halomarinibacterium</taxon>
    </lineage>
</organism>
<dbReference type="InterPro" id="IPR050712">
    <property type="entry name" value="NAD(P)H-dep_reductase"/>
</dbReference>
<dbReference type="RefSeq" id="WP_219052209.1">
    <property type="nucleotide sequence ID" value="NZ_JAHWDP010000002.1"/>
</dbReference>
<dbReference type="GO" id="GO:0005829">
    <property type="term" value="C:cytosol"/>
    <property type="evidence" value="ECO:0007669"/>
    <property type="project" value="TreeGrafter"/>
</dbReference>
<comment type="caution">
    <text evidence="2">The sequence shown here is derived from an EMBL/GenBank/DDBJ whole genome shotgun (WGS) entry which is preliminary data.</text>
</comment>
<keyword evidence="3" id="KW-1185">Reference proteome</keyword>
<dbReference type="Proteomes" id="UP001138686">
    <property type="component" value="Unassembled WGS sequence"/>
</dbReference>
<dbReference type="EMBL" id="JAHWDP010000002">
    <property type="protein sequence ID" value="MBW2937795.1"/>
    <property type="molecule type" value="Genomic_DNA"/>
</dbReference>
<dbReference type="GO" id="GO:0010181">
    <property type="term" value="F:FMN binding"/>
    <property type="evidence" value="ECO:0007669"/>
    <property type="project" value="TreeGrafter"/>
</dbReference>
<feature type="domain" description="NADPH-dependent FMN reductase-like" evidence="1">
    <location>
        <begin position="3"/>
        <end position="139"/>
    </location>
</feature>
<proteinExistence type="predicted"/>
<gene>
    <name evidence="2" type="ORF">KXJ69_06725</name>
</gene>
<evidence type="ECO:0000313" key="3">
    <source>
        <dbReference type="Proteomes" id="UP001138686"/>
    </source>
</evidence>
<dbReference type="InterPro" id="IPR005025">
    <property type="entry name" value="FMN_Rdtase-like_dom"/>
</dbReference>
<dbReference type="PANTHER" id="PTHR30543:SF21">
    <property type="entry name" value="NAD(P)H-DEPENDENT FMN REDUCTASE LOT6"/>
    <property type="match status" value="1"/>
</dbReference>
<sequence>MKKIIAFAGSNSSTSINHKLILSVSEKINNKVEVIKLTTYPLPMFGEDIERKDGYSETLKNLLSIINKADALLISVNEHNGTVSAFFKNVLDWLSRIEYKFLEKKNVFLMSTSNGRRGALSSQEYTAGVLPRFGAGEITRFTLPSFSENFKEGKITNTELNSELELKLSQFEASL</sequence>
<dbReference type="PANTHER" id="PTHR30543">
    <property type="entry name" value="CHROMATE REDUCTASE"/>
    <property type="match status" value="1"/>
</dbReference>
<reference evidence="2" key="1">
    <citation type="submission" date="2021-07" db="EMBL/GenBank/DDBJ databases">
        <title>Aureisphaera sp. CAU 1614 isolated from sea sediment.</title>
        <authorList>
            <person name="Kim W."/>
        </authorList>
    </citation>
    <scope>NUCLEOTIDE SEQUENCE</scope>
    <source>
        <strain evidence="2">CAU 1614</strain>
    </source>
</reference>
<dbReference type="Pfam" id="PF03358">
    <property type="entry name" value="FMN_red"/>
    <property type="match status" value="1"/>
</dbReference>
<evidence type="ECO:0000259" key="1">
    <source>
        <dbReference type="Pfam" id="PF03358"/>
    </source>
</evidence>
<name>A0A9X1FNF0_9FLAO</name>
<accession>A0A9X1FNF0</accession>
<evidence type="ECO:0000313" key="2">
    <source>
        <dbReference type="EMBL" id="MBW2937795.1"/>
    </source>
</evidence>
<dbReference type="GO" id="GO:0016491">
    <property type="term" value="F:oxidoreductase activity"/>
    <property type="evidence" value="ECO:0007669"/>
    <property type="project" value="InterPro"/>
</dbReference>